<feature type="region of interest" description="Disordered" evidence="1">
    <location>
        <begin position="1"/>
        <end position="42"/>
    </location>
</feature>
<gene>
    <name evidence="3" type="ORF">C1H66_15215</name>
</gene>
<evidence type="ECO:0000313" key="3">
    <source>
        <dbReference type="EMBL" id="PMR68394.1"/>
    </source>
</evidence>
<evidence type="ECO:0000256" key="1">
    <source>
        <dbReference type="SAM" id="MobiDB-lite"/>
    </source>
</evidence>
<feature type="transmembrane region" description="Helical" evidence="2">
    <location>
        <begin position="47"/>
        <end position="70"/>
    </location>
</feature>
<keyword evidence="2" id="KW-0472">Membrane</keyword>
<keyword evidence="4" id="KW-1185">Reference proteome</keyword>
<organism evidence="3 4">
    <name type="scientific">Halomonas heilongjiangensis</name>
    <dbReference type="NCBI Taxonomy" id="1387883"/>
    <lineage>
        <taxon>Bacteria</taxon>
        <taxon>Pseudomonadati</taxon>
        <taxon>Pseudomonadota</taxon>
        <taxon>Gammaproteobacteria</taxon>
        <taxon>Oceanospirillales</taxon>
        <taxon>Halomonadaceae</taxon>
        <taxon>Halomonas</taxon>
    </lineage>
</organism>
<feature type="compositionally biased region" description="Basic and acidic residues" evidence="1">
    <location>
        <begin position="1"/>
        <end position="23"/>
    </location>
</feature>
<evidence type="ECO:0000313" key="4">
    <source>
        <dbReference type="Proteomes" id="UP000235346"/>
    </source>
</evidence>
<comment type="caution">
    <text evidence="3">The sequence shown here is derived from an EMBL/GenBank/DDBJ whole genome shotgun (WGS) entry which is preliminary data.</text>
</comment>
<name>A0A2N7TJN3_9GAMM</name>
<dbReference type="RefSeq" id="WP_102628731.1">
    <property type="nucleotide sequence ID" value="NZ_PDOH01000055.1"/>
</dbReference>
<reference evidence="3 4" key="1">
    <citation type="submission" date="2018-01" db="EMBL/GenBank/DDBJ databases">
        <title>Halomonas endophytica sp. nov., isolated from storage liquid in the stems of Populus euphratica.</title>
        <authorList>
            <person name="Chen C."/>
        </authorList>
    </citation>
    <scope>NUCLEOTIDE SEQUENCE [LARGE SCALE GENOMIC DNA]</scope>
    <source>
        <strain evidence="3 4">DSM 26881</strain>
    </source>
</reference>
<dbReference type="AlphaFoldDB" id="A0A2N7TJN3"/>
<protein>
    <submittedName>
        <fullName evidence="3">Uncharacterized protein</fullName>
    </submittedName>
</protein>
<dbReference type="EMBL" id="PNRE01000067">
    <property type="protein sequence ID" value="PMR68394.1"/>
    <property type="molecule type" value="Genomic_DNA"/>
</dbReference>
<sequence>MDTRESKTPEEERDHVMGQRTPEDYDNPEPDEEQPEAKAPSHGLHRVLPIVIVVLGLLVAAMLIFSGGIFD</sequence>
<dbReference type="Proteomes" id="UP000235346">
    <property type="component" value="Unassembled WGS sequence"/>
</dbReference>
<keyword evidence="2" id="KW-0812">Transmembrane</keyword>
<feature type="compositionally biased region" description="Acidic residues" evidence="1">
    <location>
        <begin position="24"/>
        <end position="34"/>
    </location>
</feature>
<accession>A0A2N7TJN3</accession>
<keyword evidence="2" id="KW-1133">Transmembrane helix</keyword>
<proteinExistence type="predicted"/>
<evidence type="ECO:0000256" key="2">
    <source>
        <dbReference type="SAM" id="Phobius"/>
    </source>
</evidence>